<organism evidence="1 2">
    <name type="scientific">Granulicella arctica</name>
    <dbReference type="NCBI Taxonomy" id="940613"/>
    <lineage>
        <taxon>Bacteria</taxon>
        <taxon>Pseudomonadati</taxon>
        <taxon>Acidobacteriota</taxon>
        <taxon>Terriglobia</taxon>
        <taxon>Terriglobales</taxon>
        <taxon>Acidobacteriaceae</taxon>
        <taxon>Granulicella</taxon>
    </lineage>
</organism>
<evidence type="ECO:0000313" key="1">
    <source>
        <dbReference type="EMBL" id="NYF81309.1"/>
    </source>
</evidence>
<dbReference type="Proteomes" id="UP000589520">
    <property type="component" value="Unassembled WGS sequence"/>
</dbReference>
<proteinExistence type="predicted"/>
<gene>
    <name evidence="1" type="ORF">HDF17_003629</name>
</gene>
<dbReference type="EMBL" id="JACCCW010000002">
    <property type="protein sequence ID" value="NYF81309.1"/>
    <property type="molecule type" value="Genomic_DNA"/>
</dbReference>
<comment type="caution">
    <text evidence="1">The sequence shown here is derived from an EMBL/GenBank/DDBJ whole genome shotgun (WGS) entry which is preliminary data.</text>
</comment>
<keyword evidence="2" id="KW-1185">Reference proteome</keyword>
<dbReference type="RefSeq" id="WP_179493138.1">
    <property type="nucleotide sequence ID" value="NZ_JACCCW010000002.1"/>
</dbReference>
<dbReference type="AlphaFoldDB" id="A0A7Y9TI79"/>
<sequence>MALPGLKSEWMKGMNFSIKRIRGGLLYREDDHEYLVSAVEGNGYSIVVEQMGEGDTNLGRLPDQERLRIARNIKLLLLANAIDAEVILEHRVFIE</sequence>
<name>A0A7Y9TI79_9BACT</name>
<protein>
    <submittedName>
        <fullName evidence="1">Uncharacterized protein</fullName>
    </submittedName>
</protein>
<evidence type="ECO:0000313" key="2">
    <source>
        <dbReference type="Proteomes" id="UP000589520"/>
    </source>
</evidence>
<reference evidence="1 2" key="1">
    <citation type="submission" date="2020-07" db="EMBL/GenBank/DDBJ databases">
        <title>Genomic Encyclopedia of Type Strains, Phase IV (KMG-V): Genome sequencing to study the core and pangenomes of soil and plant-associated prokaryotes.</title>
        <authorList>
            <person name="Whitman W."/>
        </authorList>
    </citation>
    <scope>NUCLEOTIDE SEQUENCE [LARGE SCALE GENOMIC DNA]</scope>
    <source>
        <strain evidence="1 2">X4EP2</strain>
    </source>
</reference>
<accession>A0A7Y9TI79</accession>